<dbReference type="AlphaFoldDB" id="A0AAD7M3G1"/>
<dbReference type="KEGG" id="qsa:O6P43_013158"/>
<reference evidence="2" key="1">
    <citation type="journal article" date="2023" name="Science">
        <title>Elucidation of the pathway for biosynthesis of saponin adjuvants from the soapbark tree.</title>
        <authorList>
            <person name="Reed J."/>
            <person name="Orme A."/>
            <person name="El-Demerdash A."/>
            <person name="Owen C."/>
            <person name="Martin L.B.B."/>
            <person name="Misra R.C."/>
            <person name="Kikuchi S."/>
            <person name="Rejzek M."/>
            <person name="Martin A.C."/>
            <person name="Harkess A."/>
            <person name="Leebens-Mack J."/>
            <person name="Louveau T."/>
            <person name="Stephenson M.J."/>
            <person name="Osbourn A."/>
        </authorList>
    </citation>
    <scope>NUCLEOTIDE SEQUENCE</scope>
    <source>
        <strain evidence="2">S10</strain>
    </source>
</reference>
<gene>
    <name evidence="2" type="ORF">O6P43_013158</name>
</gene>
<evidence type="ECO:0000313" key="3">
    <source>
        <dbReference type="Proteomes" id="UP001163823"/>
    </source>
</evidence>
<evidence type="ECO:0000313" key="2">
    <source>
        <dbReference type="EMBL" id="KAJ7969157.1"/>
    </source>
</evidence>
<evidence type="ECO:0000256" key="1">
    <source>
        <dbReference type="SAM" id="Phobius"/>
    </source>
</evidence>
<organism evidence="2 3">
    <name type="scientific">Quillaja saponaria</name>
    <name type="common">Soap bark tree</name>
    <dbReference type="NCBI Taxonomy" id="32244"/>
    <lineage>
        <taxon>Eukaryota</taxon>
        <taxon>Viridiplantae</taxon>
        <taxon>Streptophyta</taxon>
        <taxon>Embryophyta</taxon>
        <taxon>Tracheophyta</taxon>
        <taxon>Spermatophyta</taxon>
        <taxon>Magnoliopsida</taxon>
        <taxon>eudicotyledons</taxon>
        <taxon>Gunneridae</taxon>
        <taxon>Pentapetalae</taxon>
        <taxon>rosids</taxon>
        <taxon>fabids</taxon>
        <taxon>Fabales</taxon>
        <taxon>Quillajaceae</taxon>
        <taxon>Quillaja</taxon>
    </lineage>
</organism>
<feature type="transmembrane region" description="Helical" evidence="1">
    <location>
        <begin position="12"/>
        <end position="31"/>
    </location>
</feature>
<sequence>MVSQFSGRHHEILFPLITTLLGGVFLIGIALSRSLDSLKRRSLAGCLESPKTTSCIKNCPSPQRCSSVDPCSFSKHVCNNRLSRPIVT</sequence>
<accession>A0AAD7M3G1</accession>
<comment type="caution">
    <text evidence="2">The sequence shown here is derived from an EMBL/GenBank/DDBJ whole genome shotgun (WGS) entry which is preliminary data.</text>
</comment>
<name>A0AAD7M3G1_QUISA</name>
<protein>
    <submittedName>
        <fullName evidence="2">Uncharacterized protein</fullName>
    </submittedName>
</protein>
<keyword evidence="1" id="KW-0812">Transmembrane</keyword>
<dbReference type="EMBL" id="JARAOO010000005">
    <property type="protein sequence ID" value="KAJ7969157.1"/>
    <property type="molecule type" value="Genomic_DNA"/>
</dbReference>
<proteinExistence type="predicted"/>
<dbReference type="Proteomes" id="UP001163823">
    <property type="component" value="Chromosome 5"/>
</dbReference>
<keyword evidence="1" id="KW-0472">Membrane</keyword>
<keyword evidence="1" id="KW-1133">Transmembrane helix</keyword>
<keyword evidence="3" id="KW-1185">Reference proteome</keyword>